<feature type="coiled-coil region" evidence="1">
    <location>
        <begin position="68"/>
        <end position="99"/>
    </location>
</feature>
<evidence type="ECO:0000256" key="1">
    <source>
        <dbReference type="SAM" id="Coils"/>
    </source>
</evidence>
<evidence type="ECO:0000259" key="4">
    <source>
        <dbReference type="Pfam" id="PF19481"/>
    </source>
</evidence>
<name>A0A1I0GS38_9FIRM</name>
<dbReference type="Proteomes" id="UP000199820">
    <property type="component" value="Unassembled WGS sequence"/>
</dbReference>
<accession>A0A1I0GS38</accession>
<dbReference type="RefSeq" id="WP_074649980.1">
    <property type="nucleotide sequence ID" value="NZ_FOIL01000037.1"/>
</dbReference>
<feature type="domain" description="DUF6017" evidence="4">
    <location>
        <begin position="199"/>
        <end position="312"/>
    </location>
</feature>
<dbReference type="InterPro" id="IPR010724">
    <property type="entry name" value="RepA_N"/>
</dbReference>
<feature type="region of interest" description="Disordered" evidence="2">
    <location>
        <begin position="131"/>
        <end position="167"/>
    </location>
</feature>
<keyword evidence="6" id="KW-1185">Reference proteome</keyword>
<gene>
    <name evidence="5" type="ORF">SAMN04487771_103727</name>
</gene>
<dbReference type="Pfam" id="PF19481">
    <property type="entry name" value="DUF6017"/>
    <property type="match status" value="1"/>
</dbReference>
<feature type="domain" description="Replication initiator A N-terminal" evidence="3">
    <location>
        <begin position="15"/>
        <end position="89"/>
    </location>
</feature>
<evidence type="ECO:0000313" key="5">
    <source>
        <dbReference type="EMBL" id="SET73894.1"/>
    </source>
</evidence>
<feature type="compositionally biased region" description="Low complexity" evidence="2">
    <location>
        <begin position="157"/>
        <end position="167"/>
    </location>
</feature>
<evidence type="ECO:0000313" key="6">
    <source>
        <dbReference type="Proteomes" id="UP000199820"/>
    </source>
</evidence>
<dbReference type="OrthoDB" id="9803733at2"/>
<evidence type="ECO:0000259" key="3">
    <source>
        <dbReference type="Pfam" id="PF06970"/>
    </source>
</evidence>
<dbReference type="AlphaFoldDB" id="A0A1I0GS38"/>
<feature type="compositionally biased region" description="Basic and acidic residues" evidence="2">
    <location>
        <begin position="131"/>
        <end position="148"/>
    </location>
</feature>
<organism evidence="5 6">
    <name type="scientific">[Clostridium] aminophilum</name>
    <dbReference type="NCBI Taxonomy" id="1526"/>
    <lineage>
        <taxon>Bacteria</taxon>
        <taxon>Bacillati</taxon>
        <taxon>Bacillota</taxon>
        <taxon>Clostridia</taxon>
        <taxon>Lachnospirales</taxon>
        <taxon>Lachnospiraceae</taxon>
    </lineage>
</organism>
<sequence>MGFDYFYGRGTEQFAFYQVPKMLITDDRFAGITMDSKFLYSLLLDRSSLSAKNGWLDEEGKVYIYYTLEQIMADMHCANQKATKLLKELEIKAGLIERQKQGQGKPTRIYVKDFATGLHGDGDRKSKIVTHENHDSQTHENRESRDVKITSPDSWKSFTNNTNTNQTDFSQTDLINLSAESANPGVKVVRMDDPMRIRKQYEDYLREKLSIEILIQSNPYEVGRINEIFDLMVDVLCSTAKTIRISGDDKPVDVVKAQFMKIDSGHMEYILDCFKNQITDIRNVKQYLLATIYNAPLTIDHYYTAKVSYDMAHWKETV</sequence>
<protein>
    <submittedName>
        <fullName evidence="5">Replication initiator protein A (RepA) N-terminus</fullName>
    </submittedName>
</protein>
<dbReference type="InterPro" id="IPR046059">
    <property type="entry name" value="DUF6017"/>
</dbReference>
<dbReference type="Pfam" id="PF06970">
    <property type="entry name" value="RepA_N"/>
    <property type="match status" value="1"/>
</dbReference>
<keyword evidence="1" id="KW-0175">Coiled coil</keyword>
<evidence type="ECO:0000256" key="2">
    <source>
        <dbReference type="SAM" id="MobiDB-lite"/>
    </source>
</evidence>
<reference evidence="5 6" key="1">
    <citation type="submission" date="2016-10" db="EMBL/GenBank/DDBJ databases">
        <authorList>
            <person name="de Groot N.N."/>
        </authorList>
    </citation>
    <scope>NUCLEOTIDE SEQUENCE [LARGE SCALE GENOMIC DNA]</scope>
    <source>
        <strain evidence="5 6">KH1P1</strain>
    </source>
</reference>
<proteinExistence type="predicted"/>
<dbReference type="EMBL" id="FOIL01000037">
    <property type="protein sequence ID" value="SET73894.1"/>
    <property type="molecule type" value="Genomic_DNA"/>
</dbReference>